<dbReference type="EMBL" id="ONZP01000421">
    <property type="protein sequence ID" value="SPJ84082.1"/>
    <property type="molecule type" value="Genomic_DNA"/>
</dbReference>
<evidence type="ECO:0000313" key="2">
    <source>
        <dbReference type="EMBL" id="SPJ84082.1"/>
    </source>
</evidence>
<name>A0AAE8SM67_9HYPO</name>
<sequence length="87" mass="9800">MDCHRTVRPRSQAPPFKNSHERLEGVCDRLTSYAEDITKDCVETVSKVLEVCKSLLPGAEGKAEKQQKKSVDDFIEGGRSYKANMKK</sequence>
<evidence type="ECO:0000313" key="3">
    <source>
        <dbReference type="Proteomes" id="UP001187734"/>
    </source>
</evidence>
<dbReference type="Proteomes" id="UP001187734">
    <property type="component" value="Unassembled WGS sequence"/>
</dbReference>
<comment type="caution">
    <text evidence="2">The sequence shown here is derived from an EMBL/GenBank/DDBJ whole genome shotgun (WGS) entry which is preliminary data.</text>
</comment>
<reference evidence="2" key="1">
    <citation type="submission" date="2018-03" db="EMBL/GenBank/DDBJ databases">
        <authorList>
            <person name="Guldener U."/>
        </authorList>
    </citation>
    <scope>NUCLEOTIDE SEQUENCE</scope>
</reference>
<organism evidence="2 3">
    <name type="scientific">Fusarium torulosum</name>
    <dbReference type="NCBI Taxonomy" id="33205"/>
    <lineage>
        <taxon>Eukaryota</taxon>
        <taxon>Fungi</taxon>
        <taxon>Dikarya</taxon>
        <taxon>Ascomycota</taxon>
        <taxon>Pezizomycotina</taxon>
        <taxon>Sordariomycetes</taxon>
        <taxon>Hypocreomycetidae</taxon>
        <taxon>Hypocreales</taxon>
        <taxon>Nectriaceae</taxon>
        <taxon>Fusarium</taxon>
    </lineage>
</organism>
<gene>
    <name evidence="2" type="ORF">FTOL_10598</name>
</gene>
<dbReference type="AlphaFoldDB" id="A0AAE8SM67"/>
<evidence type="ECO:0000256" key="1">
    <source>
        <dbReference type="SAM" id="MobiDB-lite"/>
    </source>
</evidence>
<feature type="region of interest" description="Disordered" evidence="1">
    <location>
        <begin position="1"/>
        <end position="20"/>
    </location>
</feature>
<keyword evidence="3" id="KW-1185">Reference proteome</keyword>
<proteinExistence type="predicted"/>
<protein>
    <submittedName>
        <fullName evidence="2">Uncharacterized protein</fullName>
    </submittedName>
</protein>
<accession>A0AAE8SM67</accession>